<dbReference type="AlphaFoldDB" id="L8GG39"/>
<keyword evidence="8 11" id="KW-1133">Transmembrane helix</keyword>
<evidence type="ECO:0000259" key="14">
    <source>
        <dbReference type="Pfam" id="PF13360"/>
    </source>
</evidence>
<reference evidence="16 17" key="1">
    <citation type="journal article" date="2013" name="Genome Biol.">
        <title>Genome of Acanthamoeba castellanii highlights extensive lateral gene transfer and early evolution of tyrosine kinase signaling.</title>
        <authorList>
            <person name="Clarke M."/>
            <person name="Lohan A.J."/>
            <person name="Liu B."/>
            <person name="Lagkouvardos I."/>
            <person name="Roy S."/>
            <person name="Zafar N."/>
            <person name="Bertelli C."/>
            <person name="Schilde C."/>
            <person name="Kianianmomeni A."/>
            <person name="Burglin T.R."/>
            <person name="Frech C."/>
            <person name="Turcotte B."/>
            <person name="Kopec K.O."/>
            <person name="Synnott J.M."/>
            <person name="Choo C."/>
            <person name="Paponov I."/>
            <person name="Finkler A."/>
            <person name="Soon Heng Tan C."/>
            <person name="Hutchins A.P."/>
            <person name="Weinmeier T."/>
            <person name="Rattei T."/>
            <person name="Chu J.S."/>
            <person name="Gimenez G."/>
            <person name="Irimia M."/>
            <person name="Rigden D.J."/>
            <person name="Fitzpatrick D.A."/>
            <person name="Lorenzo-Morales J."/>
            <person name="Bateman A."/>
            <person name="Chiu C.H."/>
            <person name="Tang P."/>
            <person name="Hegemann P."/>
            <person name="Fromm H."/>
            <person name="Raoult D."/>
            <person name="Greub G."/>
            <person name="Miranda-Saavedra D."/>
            <person name="Chen N."/>
            <person name="Nash P."/>
            <person name="Ginger M.L."/>
            <person name="Horn M."/>
            <person name="Schaap P."/>
            <person name="Caler L."/>
            <person name="Loftus B."/>
        </authorList>
    </citation>
    <scope>NUCLEOTIDE SEQUENCE [LARGE SCALE GENOMIC DNA]</scope>
    <source>
        <strain evidence="16 17">Neff</strain>
    </source>
</reference>
<dbReference type="GO" id="GO:0072546">
    <property type="term" value="C:EMC complex"/>
    <property type="evidence" value="ECO:0007669"/>
    <property type="project" value="InterPro"/>
</dbReference>
<keyword evidence="9 11" id="KW-0472">Membrane</keyword>
<evidence type="ECO:0000256" key="9">
    <source>
        <dbReference type="ARBA" id="ARBA00023136"/>
    </source>
</evidence>
<feature type="chain" id="PRO_5003989726" description="ER membrane protein complex subunit 1" evidence="12">
    <location>
        <begin position="37"/>
        <end position="1008"/>
    </location>
</feature>
<evidence type="ECO:0000256" key="8">
    <source>
        <dbReference type="ARBA" id="ARBA00022989"/>
    </source>
</evidence>
<keyword evidence="5 11" id="KW-0812">Transmembrane</keyword>
<dbReference type="GeneID" id="14911609"/>
<dbReference type="InterPro" id="IPR015943">
    <property type="entry name" value="WD40/YVTN_repeat-like_dom_sf"/>
</dbReference>
<evidence type="ECO:0000256" key="4">
    <source>
        <dbReference type="ARBA" id="ARBA00020824"/>
    </source>
</evidence>
<feature type="domain" description="EMC1 first beta-propeller" evidence="15">
    <location>
        <begin position="38"/>
        <end position="289"/>
    </location>
</feature>
<dbReference type="OMA" id="WSIMPLN"/>
<evidence type="ECO:0000256" key="1">
    <source>
        <dbReference type="ARBA" id="ARBA00004115"/>
    </source>
</evidence>
<evidence type="ECO:0000256" key="11">
    <source>
        <dbReference type="SAM" id="Phobius"/>
    </source>
</evidence>
<feature type="domain" description="ER membrane protein complex subunit 1 C-terminal" evidence="13">
    <location>
        <begin position="802"/>
        <end position="1007"/>
    </location>
</feature>
<dbReference type="InterPro" id="IPR058545">
    <property type="entry name" value="Beta-prop_EMC1_1st"/>
</dbReference>
<dbReference type="Pfam" id="PF13360">
    <property type="entry name" value="PQQ_2"/>
    <property type="match status" value="1"/>
</dbReference>
<feature type="signal peptide" evidence="12">
    <location>
        <begin position="1"/>
        <end position="36"/>
    </location>
</feature>
<sequence>MGEHAGAGRLRSPSILYVSLLAVLLAVCVASTSVGAQAIFQDQAANFKWYEQNIGLVQDAHFPAGTSKTAILSTEAGIITSLNLRNNKIAWRNLLPNNEAAEVFVTSEDGHVVFTVSGNGKHASLWNVVDGSLLWSQDLYSFADMTDEKLAAMQQDKDILVSAKFIKDLNNDRADDLLVAIYDRVHLLSGKGGVTLWSWTAPNDGKVHQAYIARVKRSVSLVVLGTTEKENGSEYFVALLDPATGKPTSEDGPFPVSLPATAKLGKLSDCVWVGSASILFCFDANGKDLWHAGIDPLHPFGLEFKRFPYTGGFEAEELEGPKSIIGYPSGLIVRVSNRDIIYGIKGLAMGTVHQYPKEKTPRTYGSFVRVEKRPGYEGGLEDMEVTYLAAASTTEAGITIDIIDCDARKVVHVINDESITTADHGSVFPNVIPKKDGSLQFRVLVVSQDHSLSLASGDKFLWTREEALAGIAQAEIIELPAPLALREALQKEFGNEDTVVSVPIIGDFLKRISADAHQLLTLLGVLGEKKDGAGEGHQGENDEALTKDRFGLRKLVVVTTQSGKVYALHSTDGSIAWSKFVRDSTPLSLFLSRSSSHPPPIGVIVARDTTSGAGRILQVNLLTGEEVEDATTLDHAVKQSVVLPYTDSTFRHPVLVLDAANQGHIVPDTQENRNLVAANADKIHIYLVDKEKASVEGYGIDGDITKPMTLLWNVVEAIAPSRSLSVGLPVLIRGDNSVTPKYLNKNLLAVATSSSNTFVSSTNKRVLETTVGIYLIDTVTGAVVFHTYHKNAQGPVNLVQGDNWVVYHLWNRKLHRFEMSVLDLFEPQMNWKETTFSARTAPLPQVASQSYVFNSGIKAMATTNTARGLTQKQIMVGMSSDRLLGIDKRFVDFRRKPKELLTDDDKNEGVIPYMPELLYRASDILNQNNTIFGLRGIQTAPTYLESTSLVFAWGVDLFYTRVTPSGAFDMLNEDFEYYPLLATVIAVVVLTVVTSFLVASKKLREAWQ</sequence>
<dbReference type="PANTHER" id="PTHR21573">
    <property type="entry name" value="ER MEMBRANE PROTEIN COMPLEX SUBUNIT 1"/>
    <property type="match status" value="1"/>
</dbReference>
<dbReference type="EMBL" id="KB008156">
    <property type="protein sequence ID" value="ELR11126.1"/>
    <property type="molecule type" value="Genomic_DNA"/>
</dbReference>
<accession>L8GG39</accession>
<feature type="transmembrane region" description="Helical" evidence="11">
    <location>
        <begin position="977"/>
        <end position="999"/>
    </location>
</feature>
<dbReference type="RefSeq" id="XP_004333139.1">
    <property type="nucleotide sequence ID" value="XM_004333091.1"/>
</dbReference>
<evidence type="ECO:0000256" key="5">
    <source>
        <dbReference type="ARBA" id="ARBA00022692"/>
    </source>
</evidence>
<dbReference type="Pfam" id="PF07774">
    <property type="entry name" value="EMC1_C"/>
    <property type="match status" value="1"/>
</dbReference>
<name>L8GG39_ACACF</name>
<dbReference type="InterPro" id="IPR011678">
    <property type="entry name" value="EMC1_C"/>
</dbReference>
<evidence type="ECO:0000256" key="10">
    <source>
        <dbReference type="ARBA" id="ARBA00023180"/>
    </source>
</evidence>
<comment type="subunit">
    <text evidence="3">Component of the ER membrane protein complex (EMC).</text>
</comment>
<proteinExistence type="inferred from homology"/>
<evidence type="ECO:0000259" key="15">
    <source>
        <dbReference type="Pfam" id="PF25293"/>
    </source>
</evidence>
<dbReference type="STRING" id="1257118.L8GG39"/>
<dbReference type="OrthoDB" id="28092at2759"/>
<dbReference type="InterPro" id="IPR011047">
    <property type="entry name" value="Quinoprotein_ADH-like_sf"/>
</dbReference>
<gene>
    <name evidence="16" type="ORF">ACA1_387250</name>
</gene>
<dbReference type="Proteomes" id="UP000011083">
    <property type="component" value="Unassembled WGS sequence"/>
</dbReference>
<evidence type="ECO:0000256" key="12">
    <source>
        <dbReference type="SAM" id="SignalP"/>
    </source>
</evidence>
<comment type="similarity">
    <text evidence="2">Belongs to the EMC1 family.</text>
</comment>
<organism evidence="16 17">
    <name type="scientific">Acanthamoeba castellanii (strain ATCC 30010 / Neff)</name>
    <dbReference type="NCBI Taxonomy" id="1257118"/>
    <lineage>
        <taxon>Eukaryota</taxon>
        <taxon>Amoebozoa</taxon>
        <taxon>Discosea</taxon>
        <taxon>Longamoebia</taxon>
        <taxon>Centramoebida</taxon>
        <taxon>Acanthamoebidae</taxon>
        <taxon>Acanthamoeba</taxon>
    </lineage>
</organism>
<dbReference type="InterPro" id="IPR026895">
    <property type="entry name" value="EMC1"/>
</dbReference>
<dbReference type="SUPFAM" id="SSF50998">
    <property type="entry name" value="Quinoprotein alcohol dehydrogenase-like"/>
    <property type="match status" value="2"/>
</dbReference>
<dbReference type="GO" id="GO:0034975">
    <property type="term" value="P:protein folding in endoplasmic reticulum"/>
    <property type="evidence" value="ECO:0007669"/>
    <property type="project" value="TreeGrafter"/>
</dbReference>
<evidence type="ECO:0000256" key="6">
    <source>
        <dbReference type="ARBA" id="ARBA00022729"/>
    </source>
</evidence>
<keyword evidence="17" id="KW-1185">Reference proteome</keyword>
<evidence type="ECO:0000256" key="7">
    <source>
        <dbReference type="ARBA" id="ARBA00022824"/>
    </source>
</evidence>
<comment type="subcellular location">
    <subcellularLocation>
        <location evidence="1">Endoplasmic reticulum membrane</location>
        <topology evidence="1">Single-pass type I membrane protein</topology>
    </subcellularLocation>
</comment>
<evidence type="ECO:0000256" key="3">
    <source>
        <dbReference type="ARBA" id="ARBA00011276"/>
    </source>
</evidence>
<evidence type="ECO:0000259" key="13">
    <source>
        <dbReference type="Pfam" id="PF07774"/>
    </source>
</evidence>
<keyword evidence="10" id="KW-0325">Glycoprotein</keyword>
<keyword evidence="6 12" id="KW-0732">Signal</keyword>
<evidence type="ECO:0000313" key="17">
    <source>
        <dbReference type="Proteomes" id="UP000011083"/>
    </source>
</evidence>
<dbReference type="VEuPathDB" id="AmoebaDB:ACA1_387250"/>
<dbReference type="Pfam" id="PF25293">
    <property type="entry name" value="Beta-prop_EMC1_N"/>
    <property type="match status" value="1"/>
</dbReference>
<evidence type="ECO:0000313" key="16">
    <source>
        <dbReference type="EMBL" id="ELR11126.1"/>
    </source>
</evidence>
<dbReference type="InterPro" id="IPR002372">
    <property type="entry name" value="PQQ_rpt_dom"/>
</dbReference>
<dbReference type="Gene3D" id="2.130.10.10">
    <property type="entry name" value="YVTN repeat-like/Quinoprotein amine dehydrogenase"/>
    <property type="match status" value="1"/>
</dbReference>
<dbReference type="KEGG" id="acan:ACA1_387250"/>
<feature type="domain" description="Pyrrolo-quinoline quinone repeat" evidence="14">
    <location>
        <begin position="553"/>
        <end position="634"/>
    </location>
</feature>
<evidence type="ECO:0000256" key="2">
    <source>
        <dbReference type="ARBA" id="ARBA00007904"/>
    </source>
</evidence>
<protein>
    <recommendedName>
        <fullName evidence="4">ER membrane protein complex subunit 1</fullName>
    </recommendedName>
</protein>
<keyword evidence="7" id="KW-0256">Endoplasmic reticulum</keyword>
<dbReference type="PANTHER" id="PTHR21573:SF0">
    <property type="entry name" value="ER MEMBRANE PROTEIN COMPLEX SUBUNIT 1"/>
    <property type="match status" value="1"/>
</dbReference>